<feature type="domain" description="C2H2-type" evidence="3">
    <location>
        <begin position="16"/>
        <end position="43"/>
    </location>
</feature>
<proteinExistence type="predicted"/>
<dbReference type="Gene3D" id="3.30.160.60">
    <property type="entry name" value="Classic Zinc Finger"/>
    <property type="match status" value="2"/>
</dbReference>
<dbReference type="SUPFAM" id="SSF57667">
    <property type="entry name" value="beta-beta-alpha zinc fingers"/>
    <property type="match status" value="2"/>
</dbReference>
<keyword evidence="1" id="KW-0862">Zinc</keyword>
<comment type="caution">
    <text evidence="4">The sequence shown here is derived from an EMBL/GenBank/DDBJ whole genome shotgun (WGS) entry which is preliminary data.</text>
</comment>
<dbReference type="SMART" id="SM00355">
    <property type="entry name" value="ZnF_C2H2"/>
    <property type="match status" value="4"/>
</dbReference>
<evidence type="ECO:0000313" key="4">
    <source>
        <dbReference type="EMBL" id="RRT56759.1"/>
    </source>
</evidence>
<dbReference type="InterPro" id="IPR036236">
    <property type="entry name" value="Znf_C2H2_sf"/>
</dbReference>
<evidence type="ECO:0000256" key="2">
    <source>
        <dbReference type="SAM" id="MobiDB-lite"/>
    </source>
</evidence>
<dbReference type="GO" id="GO:0008270">
    <property type="term" value="F:zinc ion binding"/>
    <property type="evidence" value="ECO:0007669"/>
    <property type="project" value="UniProtKB-KW"/>
</dbReference>
<dbReference type="InterPro" id="IPR013087">
    <property type="entry name" value="Znf_C2H2_type"/>
</dbReference>
<keyword evidence="1" id="KW-0863">Zinc-finger</keyword>
<feature type="region of interest" description="Disordered" evidence="2">
    <location>
        <begin position="32"/>
        <end position="72"/>
    </location>
</feature>
<evidence type="ECO:0000313" key="5">
    <source>
        <dbReference type="Proteomes" id="UP000287651"/>
    </source>
</evidence>
<gene>
    <name evidence="4" type="ORF">B296_00024320</name>
</gene>
<sequence>MEGDRLAPGLLPLSKHSCKVCGRSFPSGRSLGGHMRSHVNVAAKSFSSDERRREKPRKTRKRSDSGGGGGEMQCKECGKEFLSWRALFGHMRCHSERPYEERGERDGSCSNAGHCNSLDNQFGSEAAAATVSRRMLSKWIRLASVCSSSACRYEPEDEDGAVSLVLLSRGVRHWSGSCSESPNKDSEVPESSDFVSDGSEKKGSELDDSRTEFKKVESDASDAGIVRDDKNPDCSKQDLSSAVTEPSMKPGFDSSGVQLGKNSSSTLERSDGCSDKATKKRSWFECKPCNKVFRSYQALGGHRARHKRMKGCHGHRLHGADNSMETDGSINGAAVDETFGRHGSPKSNKGHRCPICSKFFSSGQALGGHKRSHLVANTAYPVVIPHQPFEMSQLLDLNLPANGSDDYGGRESTSSTSYCFIHPLTGPVAADS</sequence>
<dbReference type="AlphaFoldDB" id="A0A426YYF4"/>
<dbReference type="PANTHER" id="PTHR46869:SF6">
    <property type="entry name" value="C2H2-TYPE DOMAIN-CONTAINING PROTEIN"/>
    <property type="match status" value="1"/>
</dbReference>
<feature type="compositionally biased region" description="Basic and acidic residues" evidence="2">
    <location>
        <begin position="198"/>
        <end position="218"/>
    </location>
</feature>
<feature type="domain" description="C2H2-type" evidence="3">
    <location>
        <begin position="351"/>
        <end position="373"/>
    </location>
</feature>
<feature type="compositionally biased region" description="Polar residues" evidence="2">
    <location>
        <begin position="255"/>
        <end position="267"/>
    </location>
</feature>
<dbReference type="PANTHER" id="PTHR46869">
    <property type="entry name" value="C2H2-LIKE ZINC FINGER PROTEIN"/>
    <property type="match status" value="1"/>
</dbReference>
<accession>A0A426YYF4</accession>
<dbReference type="PROSITE" id="PS50157">
    <property type="entry name" value="ZINC_FINGER_C2H2_2"/>
    <property type="match status" value="4"/>
</dbReference>
<protein>
    <recommendedName>
        <fullName evidence="3">C2H2-type domain-containing protein</fullName>
    </recommendedName>
</protein>
<dbReference type="Proteomes" id="UP000287651">
    <property type="component" value="Unassembled WGS sequence"/>
</dbReference>
<name>A0A426YYF4_ENSVE</name>
<organism evidence="4 5">
    <name type="scientific">Ensete ventricosum</name>
    <name type="common">Abyssinian banana</name>
    <name type="synonym">Musa ensete</name>
    <dbReference type="NCBI Taxonomy" id="4639"/>
    <lineage>
        <taxon>Eukaryota</taxon>
        <taxon>Viridiplantae</taxon>
        <taxon>Streptophyta</taxon>
        <taxon>Embryophyta</taxon>
        <taxon>Tracheophyta</taxon>
        <taxon>Spermatophyta</taxon>
        <taxon>Magnoliopsida</taxon>
        <taxon>Liliopsida</taxon>
        <taxon>Zingiberales</taxon>
        <taxon>Musaceae</taxon>
        <taxon>Ensete</taxon>
    </lineage>
</organism>
<dbReference type="PROSITE" id="PS00028">
    <property type="entry name" value="ZINC_FINGER_C2H2_1"/>
    <property type="match status" value="4"/>
</dbReference>
<feature type="domain" description="C2H2-type" evidence="3">
    <location>
        <begin position="72"/>
        <end position="99"/>
    </location>
</feature>
<evidence type="ECO:0000256" key="1">
    <source>
        <dbReference type="PROSITE-ProRule" id="PRU00042"/>
    </source>
</evidence>
<feature type="domain" description="C2H2-type" evidence="3">
    <location>
        <begin position="284"/>
        <end position="311"/>
    </location>
</feature>
<dbReference type="EMBL" id="AMZH03009481">
    <property type="protein sequence ID" value="RRT56759.1"/>
    <property type="molecule type" value="Genomic_DNA"/>
</dbReference>
<evidence type="ECO:0000259" key="3">
    <source>
        <dbReference type="PROSITE" id="PS50157"/>
    </source>
</evidence>
<feature type="region of interest" description="Disordered" evidence="2">
    <location>
        <begin position="174"/>
        <end position="274"/>
    </location>
</feature>
<keyword evidence="1" id="KW-0479">Metal-binding</keyword>
<dbReference type="Pfam" id="PF13912">
    <property type="entry name" value="zf-C2H2_6"/>
    <property type="match status" value="4"/>
</dbReference>
<feature type="compositionally biased region" description="Basic and acidic residues" evidence="2">
    <location>
        <begin position="225"/>
        <end position="236"/>
    </location>
</feature>
<reference evidence="4 5" key="1">
    <citation type="journal article" date="2014" name="Agronomy (Basel)">
        <title>A Draft Genome Sequence for Ensete ventricosum, the Drought-Tolerant Tree Against Hunger.</title>
        <authorList>
            <person name="Harrison J."/>
            <person name="Moore K.A."/>
            <person name="Paszkiewicz K."/>
            <person name="Jones T."/>
            <person name="Grant M."/>
            <person name="Ambacheew D."/>
            <person name="Muzemil S."/>
            <person name="Studholme D.J."/>
        </authorList>
    </citation>
    <scope>NUCLEOTIDE SEQUENCE [LARGE SCALE GENOMIC DNA]</scope>
</reference>